<organism evidence="1 2">
    <name type="scientific">Ramazzottius varieornatus</name>
    <name type="common">Water bear</name>
    <name type="synonym">Tardigrade</name>
    <dbReference type="NCBI Taxonomy" id="947166"/>
    <lineage>
        <taxon>Eukaryota</taxon>
        <taxon>Metazoa</taxon>
        <taxon>Ecdysozoa</taxon>
        <taxon>Tardigrada</taxon>
        <taxon>Eutardigrada</taxon>
        <taxon>Parachela</taxon>
        <taxon>Hypsibioidea</taxon>
        <taxon>Ramazzottiidae</taxon>
        <taxon>Ramazzottius</taxon>
    </lineage>
</organism>
<gene>
    <name evidence="1" type="primary">RvY_02119-1</name>
    <name evidence="1" type="synonym">RvY_02119.1</name>
    <name evidence="1" type="ORF">RvY_02119</name>
</gene>
<name>A0A1D1UIL8_RAMVA</name>
<accession>A0A1D1UIL8</accession>
<proteinExistence type="predicted"/>
<comment type="caution">
    <text evidence="1">The sequence shown here is derived from an EMBL/GenBank/DDBJ whole genome shotgun (WGS) entry which is preliminary data.</text>
</comment>
<dbReference type="OrthoDB" id="8194903at2759"/>
<reference evidence="1 2" key="1">
    <citation type="journal article" date="2016" name="Nat. Commun.">
        <title>Extremotolerant tardigrade genome and improved radiotolerance of human cultured cells by tardigrade-unique protein.</title>
        <authorList>
            <person name="Hashimoto T."/>
            <person name="Horikawa D.D."/>
            <person name="Saito Y."/>
            <person name="Kuwahara H."/>
            <person name="Kozuka-Hata H."/>
            <person name="Shin-I T."/>
            <person name="Minakuchi Y."/>
            <person name="Ohishi K."/>
            <person name="Motoyama A."/>
            <person name="Aizu T."/>
            <person name="Enomoto A."/>
            <person name="Kondo K."/>
            <person name="Tanaka S."/>
            <person name="Hara Y."/>
            <person name="Koshikawa S."/>
            <person name="Sagara H."/>
            <person name="Miura T."/>
            <person name="Yokobori S."/>
            <person name="Miyagawa K."/>
            <person name="Suzuki Y."/>
            <person name="Kubo T."/>
            <person name="Oyama M."/>
            <person name="Kohara Y."/>
            <person name="Fujiyama A."/>
            <person name="Arakawa K."/>
            <person name="Katayama T."/>
            <person name="Toyoda A."/>
            <person name="Kunieda T."/>
        </authorList>
    </citation>
    <scope>NUCLEOTIDE SEQUENCE [LARGE SCALE GENOMIC DNA]</scope>
    <source>
        <strain evidence="1 2">YOKOZUNA-1</strain>
    </source>
</reference>
<dbReference type="EMBL" id="BDGG01000001">
    <property type="protein sequence ID" value="GAU89584.1"/>
    <property type="molecule type" value="Genomic_DNA"/>
</dbReference>
<dbReference type="PANTHER" id="PTHR46579:SF1">
    <property type="entry name" value="F5_8 TYPE C DOMAIN-CONTAINING PROTEIN"/>
    <property type="match status" value="1"/>
</dbReference>
<protein>
    <submittedName>
        <fullName evidence="1">Uncharacterized protein</fullName>
    </submittedName>
</protein>
<evidence type="ECO:0000313" key="2">
    <source>
        <dbReference type="Proteomes" id="UP000186922"/>
    </source>
</evidence>
<dbReference type="Proteomes" id="UP000186922">
    <property type="component" value="Unassembled WGS sequence"/>
</dbReference>
<dbReference type="AlphaFoldDB" id="A0A1D1UIL8"/>
<dbReference type="STRING" id="947166.A0A1D1UIL8"/>
<dbReference type="PANTHER" id="PTHR46579">
    <property type="entry name" value="F5/8 TYPE C DOMAIN-CONTAINING PROTEIN-RELATED"/>
    <property type="match status" value="1"/>
</dbReference>
<sequence length="431" mass="50191">MPMKEKRFLLAERMAKGFRKPSMLRFWDKFDRVLAFLLDIMHQLDEGVVRWIITQIITVDGNSGITKAQLNAIERLWMSVALPGHQNRSVRSLDDYKSWKAHELKFFIQHAAPFVLKGNCSEGFYFLVCLLSRIGWLATHDEIDHESLKEIESRCTRYVKTFQDYFGIEQMKYFIHLMLHLPLAIELFGPLHLSSCYRPENQIGRVTRKICNHTKNIMDSFLKLQECTARMEDMLTFANSKVMTTAKRLMRVPASPHVIKGVAGTCRLIGQSNVIEDGEAYAEVRREGRRRKECWSRDRVYCFRKAAAEVGIVVRTKKHSQSQQKSEFIVTDVNERVMYIDMIIAVMDCEKKNILHTFVYAKLFRKPDEDEMEDRIAGLFRAEYPHIFYTRPSENILLPTSDLRKHVAFLAWSDDDSGIIVSPPSNIYMTT</sequence>
<keyword evidence="2" id="KW-1185">Reference proteome</keyword>
<evidence type="ECO:0000313" key="1">
    <source>
        <dbReference type="EMBL" id="GAU89584.1"/>
    </source>
</evidence>